<evidence type="ECO:0000313" key="4">
    <source>
        <dbReference type="Proteomes" id="UP000437380"/>
    </source>
</evidence>
<evidence type="ECO:0000313" key="6">
    <source>
        <dbReference type="Proteomes" id="UP000470952"/>
    </source>
</evidence>
<comment type="caution">
    <text evidence="2">The sequence shown here is derived from an EMBL/GenBank/DDBJ whole genome shotgun (WGS) entry which is preliminary data.</text>
</comment>
<dbReference type="RefSeq" id="WP_130085453.1">
    <property type="nucleotide sequence ID" value="NZ_RCXY01000051.1"/>
</dbReference>
<organism evidence="2 5">
    <name type="scientific">Phocaeicola vulgatus</name>
    <name type="common">Bacteroides vulgatus</name>
    <dbReference type="NCBI Taxonomy" id="821"/>
    <lineage>
        <taxon>Bacteria</taxon>
        <taxon>Pseudomonadati</taxon>
        <taxon>Bacteroidota</taxon>
        <taxon>Bacteroidia</taxon>
        <taxon>Bacteroidales</taxon>
        <taxon>Bacteroidaceae</taxon>
        <taxon>Phocaeicola</taxon>
    </lineage>
</organism>
<dbReference type="EMBL" id="WCZY01000053">
    <property type="protein sequence ID" value="KAB6685854.1"/>
    <property type="molecule type" value="Genomic_DNA"/>
</dbReference>
<proteinExistence type="predicted"/>
<name>A0A6I1BL40_PHOVU</name>
<dbReference type="Pfam" id="PF12989">
    <property type="entry name" value="DUF3873"/>
    <property type="match status" value="1"/>
</dbReference>
<dbReference type="Proteomes" id="UP000470952">
    <property type="component" value="Unassembled WGS sequence"/>
</dbReference>
<gene>
    <name evidence="3" type="ORF">GAY17_22320</name>
    <name evidence="1" type="ORF">GAZ76_22090</name>
    <name evidence="2" type="ORF">GAZ92_22485</name>
</gene>
<dbReference type="Proteomes" id="UP000470777">
    <property type="component" value="Unassembled WGS sequence"/>
</dbReference>
<protein>
    <submittedName>
        <fullName evidence="2">DUF3873 domain-containing protein</fullName>
    </submittedName>
</protein>
<evidence type="ECO:0000313" key="5">
    <source>
        <dbReference type="Proteomes" id="UP000470777"/>
    </source>
</evidence>
<evidence type="ECO:0000313" key="1">
    <source>
        <dbReference type="EMBL" id="KAB6654426.1"/>
    </source>
</evidence>
<dbReference type="EMBL" id="WDAG01000046">
    <property type="protein sequence ID" value="KAB6654426.1"/>
    <property type="molecule type" value="Genomic_DNA"/>
</dbReference>
<accession>A0A6I1BL40</accession>
<dbReference type="Proteomes" id="UP000437380">
    <property type="component" value="Unassembled WGS sequence"/>
</dbReference>
<sequence length="75" mass="8925">MTTRMTINGVSTCQTAGTEKYESFQTSFGRKRRTLVQYDYRHTDGELFSCVKPTLEECRRLRDEWLNLKNKEGRR</sequence>
<dbReference type="AlphaFoldDB" id="A0A6I1BL40"/>
<reference evidence="4 5" key="1">
    <citation type="journal article" date="2019" name="Nat. Med.">
        <title>A library of human gut bacterial isolates paired with longitudinal multiomics data enables mechanistic microbiome research.</title>
        <authorList>
            <person name="Poyet M."/>
            <person name="Groussin M."/>
            <person name="Gibbons S.M."/>
            <person name="Avila-Pacheco J."/>
            <person name="Jiang X."/>
            <person name="Kearney S.M."/>
            <person name="Perrotta A.R."/>
            <person name="Berdy B."/>
            <person name="Zhao S."/>
            <person name="Lieberman T.D."/>
            <person name="Swanson P.K."/>
            <person name="Smith M."/>
            <person name="Roesemann S."/>
            <person name="Alexander J.E."/>
            <person name="Rich S.A."/>
            <person name="Livny J."/>
            <person name="Vlamakis H."/>
            <person name="Clish C."/>
            <person name="Bullock K."/>
            <person name="Deik A."/>
            <person name="Scott J."/>
            <person name="Pierce K.A."/>
            <person name="Xavier R.J."/>
            <person name="Alm E.J."/>
        </authorList>
    </citation>
    <scope>NUCLEOTIDE SEQUENCE [LARGE SCALE GENOMIC DNA]</scope>
    <source>
        <strain evidence="3 4">BIOML-A82</strain>
        <strain evidence="2 5">BIOML-A85</strain>
        <strain evidence="1 6">BIOML-A93</strain>
    </source>
</reference>
<evidence type="ECO:0000313" key="2">
    <source>
        <dbReference type="EMBL" id="KAB6685854.1"/>
    </source>
</evidence>
<dbReference type="EMBL" id="WCZV01000051">
    <property type="protein sequence ID" value="KAB6695458.1"/>
    <property type="molecule type" value="Genomic_DNA"/>
</dbReference>
<evidence type="ECO:0000313" key="3">
    <source>
        <dbReference type="EMBL" id="KAB6695458.1"/>
    </source>
</evidence>
<dbReference type="InterPro" id="IPR024356">
    <property type="entry name" value="DUF3873"/>
</dbReference>